<dbReference type="HOGENOM" id="CLU_2755561_0_0_10"/>
<reference evidence="1 2" key="1">
    <citation type="journal article" date="2012" name="Stand. Genomic Sci.">
        <title>Complete genome sequencing and analysis of Saprospira grandis str. Lewin, a predatory marine bacterium.</title>
        <authorList>
            <person name="Saw J.H."/>
            <person name="Yuryev A."/>
            <person name="Kanbe M."/>
            <person name="Hou S."/>
            <person name="Young A.G."/>
            <person name="Aizawa S."/>
            <person name="Alam M."/>
        </authorList>
    </citation>
    <scope>NUCLEOTIDE SEQUENCE [LARGE SCALE GENOMIC DNA]</scope>
    <source>
        <strain evidence="1 2">Lewin</strain>
    </source>
</reference>
<dbReference type="KEGG" id="sgn:SGRA_3795"/>
<protein>
    <submittedName>
        <fullName evidence="1">Uncharacterized protein</fullName>
    </submittedName>
</protein>
<organism evidence="1 2">
    <name type="scientific">Saprospira grandis (strain Lewin)</name>
    <dbReference type="NCBI Taxonomy" id="984262"/>
    <lineage>
        <taxon>Bacteria</taxon>
        <taxon>Pseudomonadati</taxon>
        <taxon>Bacteroidota</taxon>
        <taxon>Saprospiria</taxon>
        <taxon>Saprospirales</taxon>
        <taxon>Saprospiraceae</taxon>
        <taxon>Saprospira</taxon>
    </lineage>
</organism>
<name>H6L8E7_SAPGL</name>
<keyword evidence="2" id="KW-1185">Reference proteome</keyword>
<dbReference type="STRING" id="984262.SGRA_3795"/>
<dbReference type="OrthoDB" id="1494344at2"/>
<dbReference type="AlphaFoldDB" id="H6L8E7"/>
<gene>
    <name evidence="1" type="ordered locus">SGRA_3795</name>
</gene>
<sequence length="70" mass="8649">MYNVNKKKINYSEDVYYFDIYTNNYPVTIHRKDRELAIKTFRRYQKAGKRCQWLGRWNGKKFEDNQVFAS</sequence>
<evidence type="ECO:0000313" key="2">
    <source>
        <dbReference type="Proteomes" id="UP000007519"/>
    </source>
</evidence>
<proteinExistence type="predicted"/>
<accession>H6L8E7</accession>
<dbReference type="Proteomes" id="UP000007519">
    <property type="component" value="Chromosome"/>
</dbReference>
<dbReference type="EMBL" id="CP002831">
    <property type="protein sequence ID" value="AFC26511.1"/>
    <property type="molecule type" value="Genomic_DNA"/>
</dbReference>
<dbReference type="RefSeq" id="WP_015694096.1">
    <property type="nucleotide sequence ID" value="NC_016940.1"/>
</dbReference>
<evidence type="ECO:0000313" key="1">
    <source>
        <dbReference type="EMBL" id="AFC26511.1"/>
    </source>
</evidence>